<protein>
    <submittedName>
        <fullName evidence="6">LysR family transcriptional regulator</fullName>
    </submittedName>
</protein>
<dbReference type="SUPFAM" id="SSF46785">
    <property type="entry name" value="Winged helix' DNA-binding domain"/>
    <property type="match status" value="1"/>
</dbReference>
<name>A0A6H9YHE1_9ACTN</name>
<dbReference type="EMBL" id="WBMT01000016">
    <property type="protein sequence ID" value="KAB2344471.1"/>
    <property type="molecule type" value="Genomic_DNA"/>
</dbReference>
<dbReference type="SUPFAM" id="SSF53850">
    <property type="entry name" value="Periplasmic binding protein-like II"/>
    <property type="match status" value="1"/>
</dbReference>
<sequence length="294" mass="31426">MDLRLVAYFVAVIDHGGITKAAKALYIAQPSLSQAIRSLERQLGTELFDRSGRGLTLTADGRSFAGPARQILADVENAKSKVHAVRDLITGRLELAVLSTLSADPLPELTSMLHERHPGILMAVLDPGSSSNVVTQVRQGQAELGLTDFPVKGDMLQTRDLWEQEIALVLPPDLAAALPDPVPLEAVAELPLVLESSATGGRTAIDEALGDAIDYVAVECAHRQAIWELVMHGAGATFLPRRIAETELRNVVVRSTSPQVSRTVRLVFRPGPLSPAATAFLDVAATAATVRRDA</sequence>
<keyword evidence="7" id="KW-1185">Reference proteome</keyword>
<comment type="similarity">
    <text evidence="1">Belongs to the LysR transcriptional regulatory family.</text>
</comment>
<gene>
    <name evidence="6" type="ORF">F8566_31595</name>
</gene>
<dbReference type="Gene3D" id="3.40.190.290">
    <property type="match status" value="1"/>
</dbReference>
<dbReference type="InterPro" id="IPR005119">
    <property type="entry name" value="LysR_subst-bd"/>
</dbReference>
<reference evidence="6 7" key="1">
    <citation type="submission" date="2019-09" db="EMBL/GenBank/DDBJ databases">
        <title>Actinomadura physcomitrii sp. nov., a novel actinomycete isolated from moss [Physcomitrium sphaericum (Ludw) Fuernr].</title>
        <authorList>
            <person name="Zhuang X."/>
            <person name="Liu C."/>
        </authorList>
    </citation>
    <scope>NUCLEOTIDE SEQUENCE [LARGE SCALE GENOMIC DNA]</scope>
    <source>
        <strain evidence="6 7">HMC1</strain>
    </source>
</reference>
<dbReference type="OrthoDB" id="3181812at2"/>
<dbReference type="FunFam" id="1.10.10.10:FF:000001">
    <property type="entry name" value="LysR family transcriptional regulator"/>
    <property type="match status" value="1"/>
</dbReference>
<dbReference type="GO" id="GO:0003677">
    <property type="term" value="F:DNA binding"/>
    <property type="evidence" value="ECO:0007669"/>
    <property type="project" value="UniProtKB-KW"/>
</dbReference>
<dbReference type="InterPro" id="IPR036390">
    <property type="entry name" value="WH_DNA-bd_sf"/>
</dbReference>
<accession>A0A6H9YHE1</accession>
<keyword evidence="4" id="KW-0804">Transcription</keyword>
<evidence type="ECO:0000256" key="1">
    <source>
        <dbReference type="ARBA" id="ARBA00009437"/>
    </source>
</evidence>
<dbReference type="InterPro" id="IPR000847">
    <property type="entry name" value="LysR_HTH_N"/>
</dbReference>
<dbReference type="AlphaFoldDB" id="A0A6H9YHE1"/>
<proteinExistence type="inferred from homology"/>
<evidence type="ECO:0000313" key="6">
    <source>
        <dbReference type="EMBL" id="KAB2344471.1"/>
    </source>
</evidence>
<evidence type="ECO:0000256" key="2">
    <source>
        <dbReference type="ARBA" id="ARBA00023015"/>
    </source>
</evidence>
<keyword evidence="2" id="KW-0805">Transcription regulation</keyword>
<dbReference type="PROSITE" id="PS50931">
    <property type="entry name" value="HTH_LYSR"/>
    <property type="match status" value="1"/>
</dbReference>
<comment type="caution">
    <text evidence="6">The sequence shown here is derived from an EMBL/GenBank/DDBJ whole genome shotgun (WGS) entry which is preliminary data.</text>
</comment>
<dbReference type="CDD" id="cd05466">
    <property type="entry name" value="PBP2_LTTR_substrate"/>
    <property type="match status" value="1"/>
</dbReference>
<dbReference type="Pfam" id="PF03466">
    <property type="entry name" value="LysR_substrate"/>
    <property type="match status" value="1"/>
</dbReference>
<dbReference type="GO" id="GO:0032993">
    <property type="term" value="C:protein-DNA complex"/>
    <property type="evidence" value="ECO:0007669"/>
    <property type="project" value="TreeGrafter"/>
</dbReference>
<keyword evidence="3" id="KW-0238">DNA-binding</keyword>
<feature type="domain" description="HTH lysR-type" evidence="5">
    <location>
        <begin position="1"/>
        <end position="58"/>
    </location>
</feature>
<dbReference type="Gene3D" id="1.10.10.10">
    <property type="entry name" value="Winged helix-like DNA-binding domain superfamily/Winged helix DNA-binding domain"/>
    <property type="match status" value="1"/>
</dbReference>
<dbReference type="PRINTS" id="PR00039">
    <property type="entry name" value="HTHLYSR"/>
</dbReference>
<dbReference type="PANTHER" id="PTHR30346:SF28">
    <property type="entry name" value="HTH-TYPE TRANSCRIPTIONAL REGULATOR CYNR"/>
    <property type="match status" value="1"/>
</dbReference>
<evidence type="ECO:0000259" key="5">
    <source>
        <dbReference type="PROSITE" id="PS50931"/>
    </source>
</evidence>
<dbReference type="InterPro" id="IPR036388">
    <property type="entry name" value="WH-like_DNA-bd_sf"/>
</dbReference>
<dbReference type="GO" id="GO:0003700">
    <property type="term" value="F:DNA-binding transcription factor activity"/>
    <property type="evidence" value="ECO:0007669"/>
    <property type="project" value="InterPro"/>
</dbReference>
<evidence type="ECO:0000256" key="4">
    <source>
        <dbReference type="ARBA" id="ARBA00023163"/>
    </source>
</evidence>
<evidence type="ECO:0000313" key="7">
    <source>
        <dbReference type="Proteomes" id="UP000468735"/>
    </source>
</evidence>
<dbReference type="PANTHER" id="PTHR30346">
    <property type="entry name" value="TRANSCRIPTIONAL DUAL REGULATOR HCAR-RELATED"/>
    <property type="match status" value="1"/>
</dbReference>
<organism evidence="6 7">
    <name type="scientific">Actinomadura rudentiformis</name>
    <dbReference type="NCBI Taxonomy" id="359158"/>
    <lineage>
        <taxon>Bacteria</taxon>
        <taxon>Bacillati</taxon>
        <taxon>Actinomycetota</taxon>
        <taxon>Actinomycetes</taxon>
        <taxon>Streptosporangiales</taxon>
        <taxon>Thermomonosporaceae</taxon>
        <taxon>Actinomadura</taxon>
    </lineage>
</organism>
<dbReference type="Pfam" id="PF00126">
    <property type="entry name" value="HTH_1"/>
    <property type="match status" value="1"/>
</dbReference>
<dbReference type="Proteomes" id="UP000468735">
    <property type="component" value="Unassembled WGS sequence"/>
</dbReference>
<evidence type="ECO:0000256" key="3">
    <source>
        <dbReference type="ARBA" id="ARBA00023125"/>
    </source>
</evidence>
<dbReference type="RefSeq" id="WP_151565499.1">
    <property type="nucleotide sequence ID" value="NZ_WBMT01000016.1"/>
</dbReference>